<feature type="active site" description="Proton donor/acceptor" evidence="1">
    <location>
        <position position="84"/>
    </location>
</feature>
<dbReference type="PANTHER" id="PTHR48100">
    <property type="entry name" value="BROAD-SPECIFICITY PHOSPHATASE YOR283W-RELATED"/>
    <property type="match status" value="1"/>
</dbReference>
<feature type="binding site" evidence="2">
    <location>
        <position position="95"/>
    </location>
    <ligand>
        <name>substrate</name>
    </ligand>
</feature>
<dbReference type="Pfam" id="PF00300">
    <property type="entry name" value="His_Phos_1"/>
    <property type="match status" value="1"/>
</dbReference>
<dbReference type="GO" id="GO:0016791">
    <property type="term" value="F:phosphatase activity"/>
    <property type="evidence" value="ECO:0007669"/>
    <property type="project" value="TreeGrafter"/>
</dbReference>
<dbReference type="OrthoDB" id="9781415at2"/>
<dbReference type="eggNOG" id="COG0406">
    <property type="taxonomic scope" value="Bacteria"/>
</dbReference>
<feature type="binding site" evidence="2">
    <location>
        <position position="60"/>
    </location>
    <ligand>
        <name>substrate</name>
    </ligand>
</feature>
<organism evidence="3 4">
    <name type="scientific">Gracilinema caldarium (strain ATCC 51460 / DSM 7334 / H1)</name>
    <name type="common">Treponema caldarium</name>
    <dbReference type="NCBI Taxonomy" id="744872"/>
    <lineage>
        <taxon>Bacteria</taxon>
        <taxon>Pseudomonadati</taxon>
        <taxon>Spirochaetota</taxon>
        <taxon>Spirochaetia</taxon>
        <taxon>Spirochaetales</taxon>
        <taxon>Breznakiellaceae</taxon>
        <taxon>Gracilinema</taxon>
    </lineage>
</organism>
<dbReference type="InterPro" id="IPR050275">
    <property type="entry name" value="PGM_Phosphatase"/>
</dbReference>
<dbReference type="EMBL" id="CP002868">
    <property type="protein sequence ID" value="AEJ19924.1"/>
    <property type="molecule type" value="Genomic_DNA"/>
</dbReference>
<protein>
    <submittedName>
        <fullName evidence="3">Phosphoglycerate mutase</fullName>
    </submittedName>
</protein>
<sequence>MYSFIFIRHGHSQADVENAFEGRLDMPLTDLGKNQAKTASEKLIKMNYKFDKIICSPLKRAKETANIINEKYHLEIIENDLLIEQDNGILTGQNKKLMEIKYPIPKFINPFRKFPENTGESDFELHARAGFALNSLMDNKPGTYLIVSHGRILNALIRNILQIPIPINNTGVYFGFGDIGLIDLIYKEDEHKWFLMKFEESLS</sequence>
<dbReference type="Proteomes" id="UP000000503">
    <property type="component" value="Chromosome"/>
</dbReference>
<dbReference type="InterPro" id="IPR029033">
    <property type="entry name" value="His_PPase_superfam"/>
</dbReference>
<proteinExistence type="predicted"/>
<accession>F8F316</accession>
<dbReference type="PANTHER" id="PTHR48100:SF1">
    <property type="entry name" value="HISTIDINE PHOSPHATASE FAMILY PROTEIN-RELATED"/>
    <property type="match status" value="1"/>
</dbReference>
<dbReference type="KEGG" id="scd:Spica_1782"/>
<dbReference type="AlphaFoldDB" id="F8F316"/>
<dbReference type="GO" id="GO:0005737">
    <property type="term" value="C:cytoplasm"/>
    <property type="evidence" value="ECO:0007669"/>
    <property type="project" value="TreeGrafter"/>
</dbReference>
<dbReference type="CDD" id="cd07067">
    <property type="entry name" value="HP_PGM_like"/>
    <property type="match status" value="1"/>
</dbReference>
<dbReference type="InterPro" id="IPR013078">
    <property type="entry name" value="His_Pase_superF_clade-1"/>
</dbReference>
<evidence type="ECO:0000313" key="4">
    <source>
        <dbReference type="Proteomes" id="UP000000503"/>
    </source>
</evidence>
<evidence type="ECO:0000256" key="1">
    <source>
        <dbReference type="PIRSR" id="PIRSR613078-1"/>
    </source>
</evidence>
<name>F8F316_GRAC1</name>
<dbReference type="SUPFAM" id="SSF53254">
    <property type="entry name" value="Phosphoglycerate mutase-like"/>
    <property type="match status" value="1"/>
</dbReference>
<keyword evidence="4" id="KW-1185">Reference proteome</keyword>
<dbReference type="Gene3D" id="3.40.50.1240">
    <property type="entry name" value="Phosphoglycerate mutase-like"/>
    <property type="match status" value="1"/>
</dbReference>
<gene>
    <name evidence="3" type="ordered locus">Spica_1782</name>
</gene>
<evidence type="ECO:0000256" key="2">
    <source>
        <dbReference type="PIRSR" id="PIRSR613078-2"/>
    </source>
</evidence>
<feature type="active site" description="Tele-phosphohistidine intermediate" evidence="1">
    <location>
        <position position="9"/>
    </location>
</feature>
<dbReference type="HOGENOM" id="CLU_033323_9_5_12"/>
<dbReference type="SMART" id="SM00855">
    <property type="entry name" value="PGAM"/>
    <property type="match status" value="1"/>
</dbReference>
<evidence type="ECO:0000313" key="3">
    <source>
        <dbReference type="EMBL" id="AEJ19924.1"/>
    </source>
</evidence>
<dbReference type="STRING" id="744872.Spica_1782"/>
<reference evidence="4" key="1">
    <citation type="journal article" date="2013" name="Stand. Genomic Sci.">
        <title>Genome sequence of the thermophilic fresh-water bacterium Spirochaeta caldaria type strain (H1(T)), reclassification of Spirochaeta caldaria, Spirochaeta stenostrepta, and Spirochaeta zuelzerae in the genus Treponema as Treponema caldaria comb. nov., Treponema stenostrepta comb. nov., and Treponema zuelzerae comb. nov., and emendation of the genus Treponema.</title>
        <authorList>
            <person name="Abt B."/>
            <person name="Goker M."/>
            <person name="Scheuner C."/>
            <person name="Han C."/>
            <person name="Lu M."/>
            <person name="Misra M."/>
            <person name="Lapidus A."/>
            <person name="Nolan M."/>
            <person name="Lucas S."/>
            <person name="Hammon N."/>
            <person name="Deshpande S."/>
            <person name="Cheng J.F."/>
            <person name="Tapia R."/>
            <person name="Goodwin L.A."/>
            <person name="Pitluck S."/>
            <person name="Liolios K."/>
            <person name="Pagani I."/>
            <person name="Ivanova N."/>
            <person name="Mavromatis K."/>
            <person name="Mikhailova N."/>
            <person name="Huntemann M."/>
            <person name="Pati A."/>
            <person name="Chen A."/>
            <person name="Palaniappan K."/>
            <person name="Land M."/>
            <person name="Hauser L."/>
            <person name="Jeffries C.D."/>
            <person name="Rohde M."/>
            <person name="Spring S."/>
            <person name="Gronow S."/>
            <person name="Detter J.C."/>
            <person name="Bristow J."/>
            <person name="Eisen J.A."/>
            <person name="Markowitz V."/>
            <person name="Hugenholtz P."/>
            <person name="Kyrpides N.C."/>
            <person name="Woyke T."/>
            <person name="Klenk H.P."/>
        </authorList>
    </citation>
    <scope>NUCLEOTIDE SEQUENCE</scope>
    <source>
        <strain evidence="4">ATCC 51460 / DSM 7334 / H1</strain>
    </source>
</reference>
<dbReference type="RefSeq" id="WP_013969218.1">
    <property type="nucleotide sequence ID" value="NC_015732.1"/>
</dbReference>